<protein>
    <recommendedName>
        <fullName evidence="5">TPR repeat-containing protein</fullName>
    </recommendedName>
</protein>
<dbReference type="EMBL" id="BJUG01000004">
    <property type="protein sequence ID" value="GEK36715.1"/>
    <property type="molecule type" value="Genomic_DNA"/>
</dbReference>
<evidence type="ECO:0008006" key="5">
    <source>
        <dbReference type="Google" id="ProtNLM"/>
    </source>
</evidence>
<dbReference type="Proteomes" id="UP000078516">
    <property type="component" value="Unassembled WGS sequence"/>
</dbReference>
<dbReference type="OrthoDB" id="2183606at2"/>
<dbReference type="RefSeq" id="WP_067484316.1">
    <property type="nucleotide sequence ID" value="NZ_BJUG01000004.1"/>
</dbReference>
<evidence type="ECO:0000313" key="2">
    <source>
        <dbReference type="EMBL" id="OAQ55282.1"/>
    </source>
</evidence>
<dbReference type="PATRIC" id="fig|417368.6.peg.1603"/>
<dbReference type="AlphaFoldDB" id="A0A179EQD9"/>
<evidence type="ECO:0000313" key="3">
    <source>
        <dbReference type="Proteomes" id="UP000078516"/>
    </source>
</evidence>
<reference evidence="1 4" key="2">
    <citation type="submission" date="2019-07" db="EMBL/GenBank/DDBJ databases">
        <title>Whole genome shotgun sequence of Enterococcus thailandicus NBRC 101867.</title>
        <authorList>
            <person name="Hosoyama A."/>
            <person name="Uohara A."/>
            <person name="Ohji S."/>
            <person name="Ichikawa N."/>
        </authorList>
    </citation>
    <scope>NUCLEOTIDE SEQUENCE [LARGE SCALE GENOMIC DNA]</scope>
    <source>
        <strain evidence="1 4">NBRC 101867</strain>
    </source>
</reference>
<keyword evidence="3" id="KW-1185">Reference proteome</keyword>
<evidence type="ECO:0000313" key="4">
    <source>
        <dbReference type="Proteomes" id="UP000321361"/>
    </source>
</evidence>
<dbReference type="EMBL" id="LWMN01000014">
    <property type="protein sequence ID" value="OAQ55282.1"/>
    <property type="molecule type" value="Genomic_DNA"/>
</dbReference>
<comment type="caution">
    <text evidence="2">The sequence shown here is derived from an EMBL/GenBank/DDBJ whole genome shotgun (WGS) entry which is preliminary data.</text>
</comment>
<proteinExistence type="predicted"/>
<sequence>MVGPVDFPEKYENLMRVAQQALAQQNLGKAKELFTRAYELKQTFEANSLLVYCLYELDEKQEALSQAVIHETEYLKQEEFATFYFDLLIGAKDWLYARKLIAATNFSEHFEHAMIEKIQQAENFSGQLARQKIRQTHQKLANIAELSPTQQLTLISELEQLPYHEFIQATKKILIRTDIHLFVRAKLLELLVQVGESKPVAFLTIDEQLIEVVPQGLPKPAEQKSYRCLSKLAQAYENQDALLSAGLKEEFMMQAAITYPIFDTYIGEATQWFEETIKVYQGTTEMGFTEVEEEKFLAKREKILYLMQQFL</sequence>
<reference evidence="2 3" key="1">
    <citation type="submission" date="2016-04" db="EMBL/GenBank/DDBJ databases">
        <title>Draft genome of an Enterococcus thailandicus strain isolated from bovine feces.</title>
        <authorList>
            <person name="Beukers A.G."/>
            <person name="Zaheer R."/>
            <person name="Goji N."/>
            <person name="Cook S.R."/>
            <person name="Amoako K."/>
            <person name="Chaves A.V."/>
            <person name="Ward M.P."/>
            <person name="Mcallister T.A."/>
        </authorList>
    </citation>
    <scope>NUCLEOTIDE SEQUENCE [LARGE SCALE GENOMIC DNA]</scope>
    <source>
        <strain evidence="2 3">F0711D 46</strain>
    </source>
</reference>
<organism evidence="2 3">
    <name type="scientific">Enterococcus thailandicus</name>
    <dbReference type="NCBI Taxonomy" id="417368"/>
    <lineage>
        <taxon>Bacteria</taxon>
        <taxon>Bacillati</taxon>
        <taxon>Bacillota</taxon>
        <taxon>Bacilli</taxon>
        <taxon>Lactobacillales</taxon>
        <taxon>Enterococcaceae</taxon>
        <taxon>Enterococcus</taxon>
    </lineage>
</organism>
<dbReference type="KEGG" id="eth:CK496_05140"/>
<dbReference type="GeneID" id="77487021"/>
<dbReference type="Proteomes" id="UP000321361">
    <property type="component" value="Unassembled WGS sequence"/>
</dbReference>
<name>A0A179EQD9_ENTTH</name>
<gene>
    <name evidence="2" type="ORF">A6E74_09165</name>
    <name evidence="1" type="ORF">ETH01_10020</name>
</gene>
<evidence type="ECO:0000313" key="1">
    <source>
        <dbReference type="EMBL" id="GEK36715.1"/>
    </source>
</evidence>
<accession>A0A179EQD9</accession>